<protein>
    <submittedName>
        <fullName evidence="2">Transferase family hexapeptide repeat protein</fullName>
    </submittedName>
</protein>
<dbReference type="Proteomes" id="UP000271783">
    <property type="component" value="Unassembled WGS sequence"/>
</dbReference>
<dbReference type="PANTHER" id="PTHR43300">
    <property type="entry name" value="ACETYLTRANSFERASE"/>
    <property type="match status" value="1"/>
</dbReference>
<feature type="region of interest" description="Disordered" evidence="1">
    <location>
        <begin position="1"/>
        <end position="58"/>
    </location>
</feature>
<feature type="compositionally biased region" description="Basic and acidic residues" evidence="1">
    <location>
        <begin position="8"/>
        <end position="20"/>
    </location>
</feature>
<dbReference type="GO" id="GO:0016740">
    <property type="term" value="F:transferase activity"/>
    <property type="evidence" value="ECO:0007669"/>
    <property type="project" value="UniProtKB-KW"/>
</dbReference>
<comment type="caution">
    <text evidence="2">The sequence shown here is derived from an EMBL/GenBank/DDBJ whole genome shotgun (WGS) entry which is preliminary data.</text>
</comment>
<gene>
    <name evidence="2" type="ORF">EDC42_1202</name>
</gene>
<dbReference type="InterPro" id="IPR011004">
    <property type="entry name" value="Trimer_LpxA-like_sf"/>
</dbReference>
<name>A0A3N5B8Q0_9EURY</name>
<proteinExistence type="predicted"/>
<keyword evidence="2" id="KW-0808">Transferase</keyword>
<dbReference type="CDD" id="cd03358">
    <property type="entry name" value="LbH_WxcM_N_like"/>
    <property type="match status" value="1"/>
</dbReference>
<organism evidence="2 3">
    <name type="scientific">Methanobrevibacter gottschalkii DSM 11977</name>
    <dbReference type="NCBI Taxonomy" id="1122229"/>
    <lineage>
        <taxon>Archaea</taxon>
        <taxon>Methanobacteriati</taxon>
        <taxon>Methanobacteriota</taxon>
        <taxon>Methanomada group</taxon>
        <taxon>Methanobacteria</taxon>
        <taxon>Methanobacteriales</taxon>
        <taxon>Methanobacteriaceae</taxon>
        <taxon>Methanobrevibacter</taxon>
    </lineage>
</organism>
<dbReference type="AlphaFoldDB" id="A0A3N5B8Q0"/>
<dbReference type="InterPro" id="IPR050179">
    <property type="entry name" value="Trans_hexapeptide_repeat"/>
</dbReference>
<dbReference type="PANTHER" id="PTHR43300:SF10">
    <property type="entry name" value="2,3,4,5-TETRAHYDROPYRIDINE-2,6-DICARBOXYLATE N-ACETYLTRANSFERASE"/>
    <property type="match status" value="1"/>
</dbReference>
<dbReference type="SUPFAM" id="SSF51161">
    <property type="entry name" value="Trimeric LpxA-like enzymes"/>
    <property type="match status" value="1"/>
</dbReference>
<accession>A0A3N5B8Q0</accession>
<evidence type="ECO:0000256" key="1">
    <source>
        <dbReference type="SAM" id="MobiDB-lite"/>
    </source>
</evidence>
<dbReference type="Pfam" id="PF00132">
    <property type="entry name" value="Hexapep"/>
    <property type="match status" value="1"/>
</dbReference>
<evidence type="ECO:0000313" key="2">
    <source>
        <dbReference type="EMBL" id="RPF51860.1"/>
    </source>
</evidence>
<dbReference type="EMBL" id="RKRG01000002">
    <property type="protein sequence ID" value="RPF51860.1"/>
    <property type="molecule type" value="Genomic_DNA"/>
</dbReference>
<evidence type="ECO:0000313" key="3">
    <source>
        <dbReference type="Proteomes" id="UP000271783"/>
    </source>
</evidence>
<dbReference type="InterPro" id="IPR001451">
    <property type="entry name" value="Hexapep"/>
</dbReference>
<dbReference type="Gene3D" id="2.160.10.10">
    <property type="entry name" value="Hexapeptide repeat proteins"/>
    <property type="match status" value="1"/>
</dbReference>
<keyword evidence="3" id="KW-1185">Reference proteome</keyword>
<reference evidence="2 3" key="1">
    <citation type="submission" date="2018-11" db="EMBL/GenBank/DDBJ databases">
        <title>Genomic Encyclopedia of Type Strains, Phase IV (KMG-IV): sequencing the most valuable type-strain genomes for metagenomic binning, comparative biology and taxonomic classification.</title>
        <authorList>
            <person name="Goeker M."/>
        </authorList>
    </citation>
    <scope>NUCLEOTIDE SEQUENCE [LARGE SCALE GENOMIC DNA]</scope>
    <source>
        <strain evidence="2 3">DSM 11977</strain>
    </source>
</reference>
<sequence length="274" mass="30777">MVRFSQTLDDKQSKNREKSYRQVMENPYHASENRQSYSAQNEDRFYSQPSVQRSNYHEDNFHSQKDEVIYEMSVIEKESVKPDYSKPELKFPADQNIQFGVEYAPNSKPPVIGRNYTIRSNSIIYNDVVIGDNFRTGHNVVIRENTNIGDDVLIGTNTVIEGDVIIGNDVSIQSNVYIPTNSVIEDNVFIGPCACFTNDKYPVRINYELQGPKVRRGASIGGNTTFLSNVEVGEGSIVAAGAIVIHSVPPFYLAIGTPARIKPLPDHLKVPNKF</sequence>